<keyword evidence="2" id="KW-1185">Reference proteome</keyword>
<protein>
    <submittedName>
        <fullName evidence="1">Uncharacterized protein</fullName>
    </submittedName>
</protein>
<name>A0ABZ2YFU5_9MOLU</name>
<evidence type="ECO:0000313" key="1">
    <source>
        <dbReference type="EMBL" id="WZN38777.1"/>
    </source>
</evidence>
<accession>A0ABZ2YFU5</accession>
<evidence type="ECO:0000313" key="2">
    <source>
        <dbReference type="Proteomes" id="UP001470586"/>
    </source>
</evidence>
<proteinExistence type="predicted"/>
<reference evidence="1" key="1">
    <citation type="submission" date="2023-06" db="EMBL/GenBank/DDBJ databases">
        <title>Complete Genome of Candidatus Phytoplasma asteris M33.</title>
        <authorList>
            <person name="Toth R."/>
            <person name="Ilic A.-M."/>
            <person name="Huettel B."/>
            <person name="Duduk B."/>
            <person name="Kube M."/>
        </authorList>
    </citation>
    <scope>NUCLEOTIDE SEQUENCE [LARGE SCALE GENOMIC DNA]</scope>
    <source>
        <strain evidence="1">M33</strain>
    </source>
</reference>
<dbReference type="Proteomes" id="UP001470586">
    <property type="component" value="Chromosome"/>
</dbReference>
<dbReference type="EMBL" id="CP128397">
    <property type="protein sequence ID" value="WZN38777.1"/>
    <property type="molecule type" value="Genomic_DNA"/>
</dbReference>
<gene>
    <name evidence="1" type="ORF">M33023_06460</name>
</gene>
<sequence length="38" mass="4584">MKKDKNGELIEGFIIPKYFFTHSHKKIKFFAHKTTLFI</sequence>
<organism evidence="1 2">
    <name type="scientific">Candidatus Phytoplasma asteris</name>
    <dbReference type="NCBI Taxonomy" id="85620"/>
    <lineage>
        <taxon>Bacteria</taxon>
        <taxon>Bacillati</taxon>
        <taxon>Mycoplasmatota</taxon>
        <taxon>Mollicutes</taxon>
        <taxon>Acholeplasmatales</taxon>
        <taxon>Acholeplasmataceae</taxon>
        <taxon>Candidatus Phytoplasma</taxon>
        <taxon>16SrI (Aster yellows group)</taxon>
    </lineage>
</organism>